<dbReference type="Pfam" id="PF05856">
    <property type="entry name" value="ARPC4"/>
    <property type="match status" value="1"/>
</dbReference>
<dbReference type="PIRSF" id="PIRSF039100">
    <property type="entry name" value="ARPC4"/>
    <property type="match status" value="1"/>
</dbReference>
<comment type="similarity">
    <text evidence="2 6">Belongs to the ARPC4 family.</text>
</comment>
<evidence type="ECO:0000256" key="4">
    <source>
        <dbReference type="ARBA" id="ARBA00023203"/>
    </source>
</evidence>
<dbReference type="Gene3D" id="3.30.1460.20">
    <property type="match status" value="1"/>
</dbReference>
<evidence type="ECO:0000256" key="6">
    <source>
        <dbReference type="PIRNR" id="PIRNR039100"/>
    </source>
</evidence>
<reference evidence="7" key="1">
    <citation type="submission" date="2021-01" db="EMBL/GenBank/DDBJ databases">
        <authorList>
            <person name="Corre E."/>
            <person name="Pelletier E."/>
            <person name="Niang G."/>
            <person name="Scheremetjew M."/>
            <person name="Finn R."/>
            <person name="Kale V."/>
            <person name="Holt S."/>
            <person name="Cochrane G."/>
            <person name="Meng A."/>
            <person name="Brown T."/>
            <person name="Cohen L."/>
        </authorList>
    </citation>
    <scope>NUCLEOTIDE SEQUENCE</scope>
    <source>
        <strain evidence="7">CCMP1795</strain>
    </source>
</reference>
<proteinExistence type="inferred from homology"/>
<keyword evidence="5 6" id="KW-0206">Cytoskeleton</keyword>
<dbReference type="GO" id="GO:0005885">
    <property type="term" value="C:Arp2/3 protein complex"/>
    <property type="evidence" value="ECO:0007669"/>
    <property type="project" value="UniProtKB-UniRule"/>
</dbReference>
<dbReference type="AlphaFoldDB" id="A0A7S3UKU7"/>
<dbReference type="EMBL" id="HBIT01008103">
    <property type="protein sequence ID" value="CAE0618253.1"/>
    <property type="molecule type" value="Transcribed_RNA"/>
</dbReference>
<evidence type="ECO:0000313" key="7">
    <source>
        <dbReference type="EMBL" id="CAE0618253.1"/>
    </source>
</evidence>
<dbReference type="GO" id="GO:0030041">
    <property type="term" value="P:actin filament polymerization"/>
    <property type="evidence" value="ECO:0007669"/>
    <property type="project" value="UniProtKB-UniRule"/>
</dbReference>
<evidence type="ECO:0000256" key="2">
    <source>
        <dbReference type="ARBA" id="ARBA00005919"/>
    </source>
</evidence>
<keyword evidence="4 6" id="KW-0009">Actin-binding</keyword>
<dbReference type="PANTHER" id="PTHR22629:SF0">
    <property type="entry name" value="ACTIN-RELATED PROTEIN 2_3 COMPLEX SUBUNIT 4"/>
    <property type="match status" value="1"/>
</dbReference>
<dbReference type="InterPro" id="IPR034666">
    <property type="entry name" value="ARPC2/4"/>
</dbReference>
<dbReference type="InterPro" id="IPR008384">
    <property type="entry name" value="ARPC4"/>
</dbReference>
<gene>
    <name evidence="7" type="ORF">OMAR00292_LOCUS4129</name>
</gene>
<name>A0A7S3UKU7_OXYMA</name>
<dbReference type="GO" id="GO:0051015">
    <property type="term" value="F:actin filament binding"/>
    <property type="evidence" value="ECO:0007669"/>
    <property type="project" value="TreeGrafter"/>
</dbReference>
<dbReference type="GO" id="GO:0034314">
    <property type="term" value="P:Arp2/3 complex-mediated actin nucleation"/>
    <property type="evidence" value="ECO:0007669"/>
    <property type="project" value="UniProtKB-UniRule"/>
</dbReference>
<sequence>MANTLTPYLNAIRVTLDAVLCLHNFPSQVVERHNKPEVEFQMTSSALLRPITIARDENEKCFIEPSVNSVRISVKIKQSDDTEIMLCRKFAGFFTQRADTFFVLRREPIDGYDVSFLITNEHFESLTKDALINFVIQFIEDIDREIKDMKLALNTRVRGAALAYMTQFVG</sequence>
<protein>
    <recommendedName>
        <fullName evidence="6">Actin-related protein 2/3 complex subunit 4</fullName>
    </recommendedName>
</protein>
<organism evidence="7">
    <name type="scientific">Oxyrrhis marina</name>
    <name type="common">Dinoflagellate</name>
    <dbReference type="NCBI Taxonomy" id="2969"/>
    <lineage>
        <taxon>Eukaryota</taxon>
        <taxon>Sar</taxon>
        <taxon>Alveolata</taxon>
        <taxon>Dinophyceae</taxon>
        <taxon>Oxyrrhinales</taxon>
        <taxon>Oxyrrhinaceae</taxon>
        <taxon>Oxyrrhis</taxon>
    </lineage>
</organism>
<dbReference type="PANTHER" id="PTHR22629">
    <property type="entry name" value="ARP2/3 COMPLEX 20 KD SUBUNIT"/>
    <property type="match status" value="1"/>
</dbReference>
<comment type="subcellular location">
    <subcellularLocation>
        <location evidence="1 6">Cytoplasm</location>
        <location evidence="1 6">Cytoskeleton</location>
    </subcellularLocation>
</comment>
<evidence type="ECO:0000256" key="3">
    <source>
        <dbReference type="ARBA" id="ARBA00022490"/>
    </source>
</evidence>
<dbReference type="SUPFAM" id="SSF69645">
    <property type="entry name" value="Arp2/3 complex subunits"/>
    <property type="match status" value="1"/>
</dbReference>
<evidence type="ECO:0000256" key="1">
    <source>
        <dbReference type="ARBA" id="ARBA00004245"/>
    </source>
</evidence>
<keyword evidence="3 6" id="KW-0963">Cytoplasm</keyword>
<accession>A0A7S3UKU7</accession>
<comment type="function">
    <text evidence="6">Functions as actin-binding component of the Arp2/3 complex which is involved in regulation of actin polymerization and together with an activating nucleation-promoting factor (NPF) mediates the formation of branched actin networks. Seems to contact the mother actin filament.</text>
</comment>
<evidence type="ECO:0000256" key="5">
    <source>
        <dbReference type="ARBA" id="ARBA00023212"/>
    </source>
</evidence>